<protein>
    <submittedName>
        <fullName evidence="2">Uncharacterized protein</fullName>
    </submittedName>
</protein>
<dbReference type="RefSeq" id="WP_200972711.1">
    <property type="nucleotide sequence ID" value="NZ_CP065592.1"/>
</dbReference>
<dbReference type="EMBL" id="CP065592">
    <property type="protein sequence ID" value="QPQ55862.1"/>
    <property type="molecule type" value="Genomic_DNA"/>
</dbReference>
<dbReference type="KEGG" id="sflv:IC614_04560"/>
<evidence type="ECO:0000313" key="2">
    <source>
        <dbReference type="EMBL" id="QPQ55862.1"/>
    </source>
</evidence>
<feature type="signal peptide" evidence="1">
    <location>
        <begin position="1"/>
        <end position="23"/>
    </location>
</feature>
<keyword evidence="1" id="KW-0732">Signal</keyword>
<organism evidence="2 3">
    <name type="scientific">Allosphingosinicella flava</name>
    <dbReference type="NCBI Taxonomy" id="2771430"/>
    <lineage>
        <taxon>Bacteria</taxon>
        <taxon>Pseudomonadati</taxon>
        <taxon>Pseudomonadota</taxon>
        <taxon>Alphaproteobacteria</taxon>
        <taxon>Sphingomonadales</taxon>
        <taxon>Sphingomonadaceae</taxon>
        <taxon>Allosphingosinicella</taxon>
    </lineage>
</organism>
<evidence type="ECO:0000256" key="1">
    <source>
        <dbReference type="SAM" id="SignalP"/>
    </source>
</evidence>
<reference evidence="2 3" key="1">
    <citation type="submission" date="2020-11" db="EMBL/GenBank/DDBJ databases">
        <title>Genome seq and assembly of Sphingosinicella sp.</title>
        <authorList>
            <person name="Chhetri G."/>
        </authorList>
    </citation>
    <scope>NUCLEOTIDE SEQUENCE [LARGE SCALE GENOMIC DNA]</scope>
    <source>
        <strain evidence="2 3">UDD2</strain>
    </source>
</reference>
<sequence>MKRLFFVRTAVIGLLLTANAPVAGDEIFDTLEMVDDEELAEQRGGFVFAGMDINLGAQIRTYLDGELVLQTTVNWGATGTSNTEVMSGALTPADAAQLQAGILSTGGITMRVGDNTVYLANQGQTALMHRTDGGLQNVLINTASGVNFTQEVDANLDLGGFQQFSAGLVSERLSDSIGASIASATLNSLNN</sequence>
<accession>A0A7T2GLA1</accession>
<name>A0A7T2GLA1_9SPHN</name>
<dbReference type="AlphaFoldDB" id="A0A7T2GLA1"/>
<feature type="chain" id="PRO_5032906553" evidence="1">
    <location>
        <begin position="24"/>
        <end position="191"/>
    </location>
</feature>
<gene>
    <name evidence="2" type="ORF">IC614_04560</name>
</gene>
<dbReference type="Proteomes" id="UP000594873">
    <property type="component" value="Chromosome"/>
</dbReference>
<proteinExistence type="predicted"/>
<evidence type="ECO:0000313" key="3">
    <source>
        <dbReference type="Proteomes" id="UP000594873"/>
    </source>
</evidence>
<keyword evidence="3" id="KW-1185">Reference proteome</keyword>